<evidence type="ECO:0000313" key="1">
    <source>
        <dbReference type="EMBL" id="KAK5694507.1"/>
    </source>
</evidence>
<evidence type="ECO:0000313" key="2">
    <source>
        <dbReference type="Proteomes" id="UP001310594"/>
    </source>
</evidence>
<reference evidence="1" key="1">
    <citation type="submission" date="2023-08" db="EMBL/GenBank/DDBJ databases">
        <title>Black Yeasts Isolated from many extreme environments.</title>
        <authorList>
            <person name="Coleine C."/>
            <person name="Stajich J.E."/>
            <person name="Selbmann L."/>
        </authorList>
    </citation>
    <scope>NUCLEOTIDE SEQUENCE</scope>
    <source>
        <strain evidence="1">CCFEE 5810</strain>
    </source>
</reference>
<protein>
    <recommendedName>
        <fullName evidence="3">F-box domain-containing protein</fullName>
    </recommendedName>
</protein>
<evidence type="ECO:0008006" key="3">
    <source>
        <dbReference type="Google" id="ProtNLM"/>
    </source>
</evidence>
<dbReference type="AlphaFoldDB" id="A0AAN7W311"/>
<gene>
    <name evidence="1" type="ORF">LTR97_009097</name>
</gene>
<name>A0AAN7W311_9PEZI</name>
<proteinExistence type="predicted"/>
<comment type="caution">
    <text evidence="1">The sequence shown here is derived from an EMBL/GenBank/DDBJ whole genome shotgun (WGS) entry which is preliminary data.</text>
</comment>
<accession>A0AAN7W311</accession>
<dbReference type="EMBL" id="JAVRQU010000015">
    <property type="protein sequence ID" value="KAK5694507.1"/>
    <property type="molecule type" value="Genomic_DNA"/>
</dbReference>
<organism evidence="1 2">
    <name type="scientific">Elasticomyces elasticus</name>
    <dbReference type="NCBI Taxonomy" id="574655"/>
    <lineage>
        <taxon>Eukaryota</taxon>
        <taxon>Fungi</taxon>
        <taxon>Dikarya</taxon>
        <taxon>Ascomycota</taxon>
        <taxon>Pezizomycotina</taxon>
        <taxon>Dothideomycetes</taxon>
        <taxon>Dothideomycetidae</taxon>
        <taxon>Mycosphaerellales</taxon>
        <taxon>Teratosphaeriaceae</taxon>
        <taxon>Elasticomyces</taxon>
    </lineage>
</organism>
<sequence>MPKRSSPINLANLPTEMLELIAKHLVNAKTRSSTTSAMSMRLTCRTISQKIDDYFCKVAFQHLTVGLTYASLQRLRAISQCSKLATRVQSVTISTRGKACDSYDIYELYREDTLPARAGILSQEERTEAVSMVVHTHFEQEDKAFVECSALDGILFTLAFREMPNLFKLVFASSLVGHDASVRRVKTGKGESTTHVWLMVLASLAYAGSKPKQFEFATGGCSSCEGIDVQALLIPPDIAECIHGLTHLNLWLQTSGGHYKNPIIWEYNLARLLASTQQLSVLKLGFRKDFAQTSAIFANVVKQVRLPRLKTLHLNHMRCDAADMRMLLHNHTELYDLALTRLDLTGPVTFSDILFVLECEDGRLTQFECTNIAQDGFRLHFETLGELSLSEEWASRRPAEQADRELLNSFVRVSGPSPHCGKAEEWEGVQYKIGMLREDLRVADEMYNNIWPHNDHMWDVRG</sequence>
<dbReference type="Proteomes" id="UP001310594">
    <property type="component" value="Unassembled WGS sequence"/>
</dbReference>